<proteinExistence type="predicted"/>
<gene>
    <name evidence="1" type="ORF">LCGC14_1190040</name>
</gene>
<accession>A0A0F9P2D5</accession>
<protein>
    <submittedName>
        <fullName evidence="1">Uncharacterized protein</fullName>
    </submittedName>
</protein>
<dbReference type="EMBL" id="LAZR01006031">
    <property type="protein sequence ID" value="KKM95255.1"/>
    <property type="molecule type" value="Genomic_DNA"/>
</dbReference>
<name>A0A0F9P2D5_9ZZZZ</name>
<sequence length="272" mass="32272">MKKEKNIQELQKDSLQELSDKDLLFLIKSYVTKRRDYKNIANLIKGDEDIIGKMIDSDRVFSKVMNCKDRILEVSPYFLFSLLLRRALREKREDTEFIEETIEILNSTETITPWNRNRLLGLLEDKKVSNYIVNVLTRFAKSSRLFKIVEGEEESYNYIVDMIADSLRSDNIRKFYTYCHIGNYALFLTGMVPEYIEYRYEYKQRPVDEHYYVDFGKAYFSLASEHINARGNRLSDTLSQLSEGFEVVVQVLRFMNSEYLYHDKLKTCGEIH</sequence>
<dbReference type="AlphaFoldDB" id="A0A0F9P2D5"/>
<comment type="caution">
    <text evidence="1">The sequence shown here is derived from an EMBL/GenBank/DDBJ whole genome shotgun (WGS) entry which is preliminary data.</text>
</comment>
<organism evidence="1">
    <name type="scientific">marine sediment metagenome</name>
    <dbReference type="NCBI Taxonomy" id="412755"/>
    <lineage>
        <taxon>unclassified sequences</taxon>
        <taxon>metagenomes</taxon>
        <taxon>ecological metagenomes</taxon>
    </lineage>
</organism>
<evidence type="ECO:0000313" key="1">
    <source>
        <dbReference type="EMBL" id="KKM95255.1"/>
    </source>
</evidence>
<reference evidence="1" key="1">
    <citation type="journal article" date="2015" name="Nature">
        <title>Complex archaea that bridge the gap between prokaryotes and eukaryotes.</title>
        <authorList>
            <person name="Spang A."/>
            <person name="Saw J.H."/>
            <person name="Jorgensen S.L."/>
            <person name="Zaremba-Niedzwiedzka K."/>
            <person name="Martijn J."/>
            <person name="Lind A.E."/>
            <person name="van Eijk R."/>
            <person name="Schleper C."/>
            <person name="Guy L."/>
            <person name="Ettema T.J."/>
        </authorList>
    </citation>
    <scope>NUCLEOTIDE SEQUENCE</scope>
</reference>